<dbReference type="EMBL" id="BAABLD010000011">
    <property type="protein sequence ID" value="GAA5169067.1"/>
    <property type="molecule type" value="Genomic_DNA"/>
</dbReference>
<dbReference type="InterPro" id="IPR012334">
    <property type="entry name" value="Pectin_lyas_fold"/>
</dbReference>
<dbReference type="PROSITE" id="PS50022">
    <property type="entry name" value="FA58C_3"/>
    <property type="match status" value="1"/>
</dbReference>
<feature type="compositionally biased region" description="Low complexity" evidence="3">
    <location>
        <begin position="367"/>
        <end position="413"/>
    </location>
</feature>
<evidence type="ECO:0000256" key="4">
    <source>
        <dbReference type="SAM" id="SignalP"/>
    </source>
</evidence>
<feature type="region of interest" description="Disordered" evidence="3">
    <location>
        <begin position="366"/>
        <end position="442"/>
    </location>
</feature>
<accession>A0ABP9QXT0</accession>
<evidence type="ECO:0000256" key="2">
    <source>
        <dbReference type="RuleBase" id="RU361173"/>
    </source>
</evidence>
<comment type="subcellular location">
    <subcellularLocation>
        <location evidence="2">Secreted</location>
    </subcellularLocation>
</comment>
<keyword evidence="7" id="KW-1185">Reference proteome</keyword>
<dbReference type="SUPFAM" id="SSF49785">
    <property type="entry name" value="Galactose-binding domain-like"/>
    <property type="match status" value="1"/>
</dbReference>
<dbReference type="Pfam" id="PF00544">
    <property type="entry name" value="Pectate_lyase_4"/>
    <property type="match status" value="1"/>
</dbReference>
<gene>
    <name evidence="6" type="ORF">GCM10025770_30130</name>
</gene>
<comment type="similarity">
    <text evidence="2">Belongs to the polysaccharide lyase 1 family.</text>
</comment>
<organism evidence="6 7">
    <name type="scientific">Viridibacterium curvum</name>
    <dbReference type="NCBI Taxonomy" id="1101404"/>
    <lineage>
        <taxon>Bacteria</taxon>
        <taxon>Pseudomonadati</taxon>
        <taxon>Pseudomonadota</taxon>
        <taxon>Betaproteobacteria</taxon>
        <taxon>Rhodocyclales</taxon>
        <taxon>Rhodocyclaceae</taxon>
        <taxon>Viridibacterium</taxon>
    </lineage>
</organism>
<feature type="signal peptide" evidence="4">
    <location>
        <begin position="1"/>
        <end position="23"/>
    </location>
</feature>
<dbReference type="SUPFAM" id="SSF51126">
    <property type="entry name" value="Pectin lyase-like"/>
    <property type="match status" value="1"/>
</dbReference>
<dbReference type="RefSeq" id="WP_345533923.1">
    <property type="nucleotide sequence ID" value="NZ_BAABLD010000011.1"/>
</dbReference>
<dbReference type="SMART" id="SM00656">
    <property type="entry name" value="Amb_all"/>
    <property type="match status" value="1"/>
</dbReference>
<dbReference type="PANTHER" id="PTHR31683:SF18">
    <property type="entry name" value="PECTATE LYASE 21-RELATED"/>
    <property type="match status" value="1"/>
</dbReference>
<dbReference type="PANTHER" id="PTHR31683">
    <property type="entry name" value="PECTATE LYASE 18-RELATED"/>
    <property type="match status" value="1"/>
</dbReference>
<feature type="domain" description="F5/8 type C" evidence="5">
    <location>
        <begin position="404"/>
        <end position="540"/>
    </location>
</feature>
<proteinExistence type="inferred from homology"/>
<reference evidence="7" key="1">
    <citation type="journal article" date="2019" name="Int. J. Syst. Evol. Microbiol.">
        <title>The Global Catalogue of Microorganisms (GCM) 10K type strain sequencing project: providing services to taxonomists for standard genome sequencing and annotation.</title>
        <authorList>
            <consortium name="The Broad Institute Genomics Platform"/>
            <consortium name="The Broad Institute Genome Sequencing Center for Infectious Disease"/>
            <person name="Wu L."/>
            <person name="Ma J."/>
        </authorList>
    </citation>
    <scope>NUCLEOTIDE SEQUENCE [LARGE SCALE GENOMIC DNA]</scope>
    <source>
        <strain evidence="7">JCM 18715</strain>
    </source>
</reference>
<keyword evidence="1 2" id="KW-0456">Lyase</keyword>
<comment type="caution">
    <text evidence="6">The sequence shown here is derived from an EMBL/GenBank/DDBJ whole genome shotgun (WGS) entry which is preliminary data.</text>
</comment>
<evidence type="ECO:0000256" key="1">
    <source>
        <dbReference type="ARBA" id="ARBA00023239"/>
    </source>
</evidence>
<keyword evidence="2" id="KW-0119">Carbohydrate metabolism</keyword>
<evidence type="ECO:0000313" key="7">
    <source>
        <dbReference type="Proteomes" id="UP001500547"/>
    </source>
</evidence>
<dbReference type="InterPro" id="IPR011050">
    <property type="entry name" value="Pectin_lyase_fold/virulence"/>
</dbReference>
<protein>
    <recommendedName>
        <fullName evidence="5">F5/8 type C domain-containing protein</fullName>
    </recommendedName>
</protein>
<dbReference type="Gene3D" id="2.160.20.10">
    <property type="entry name" value="Single-stranded right-handed beta-helix, Pectin lyase-like"/>
    <property type="match status" value="1"/>
</dbReference>
<feature type="chain" id="PRO_5047517100" description="F5/8 type C domain-containing protein" evidence="4">
    <location>
        <begin position="24"/>
        <end position="540"/>
    </location>
</feature>
<keyword evidence="4" id="KW-0732">Signal</keyword>
<feature type="compositionally biased region" description="Low complexity" evidence="3">
    <location>
        <begin position="420"/>
        <end position="439"/>
    </location>
</feature>
<dbReference type="Proteomes" id="UP001500547">
    <property type="component" value="Unassembled WGS sequence"/>
</dbReference>
<dbReference type="InterPro" id="IPR008979">
    <property type="entry name" value="Galactose-bd-like_sf"/>
</dbReference>
<dbReference type="InterPro" id="IPR045032">
    <property type="entry name" value="PEL"/>
</dbReference>
<evidence type="ECO:0000259" key="5">
    <source>
        <dbReference type="PROSITE" id="PS50022"/>
    </source>
</evidence>
<dbReference type="Pfam" id="PF00754">
    <property type="entry name" value="F5_F8_type_C"/>
    <property type="match status" value="1"/>
</dbReference>
<dbReference type="Gene3D" id="2.60.120.260">
    <property type="entry name" value="Galactose-binding domain-like"/>
    <property type="match status" value="1"/>
</dbReference>
<name>A0ABP9QXT0_9RHOO</name>
<keyword evidence="2" id="KW-0624">Polysaccharide degradation</keyword>
<evidence type="ECO:0000256" key="3">
    <source>
        <dbReference type="SAM" id="MobiDB-lite"/>
    </source>
</evidence>
<dbReference type="InterPro" id="IPR002022">
    <property type="entry name" value="Pec_lyase"/>
</dbReference>
<dbReference type="InterPro" id="IPR000421">
    <property type="entry name" value="FA58C"/>
</dbReference>
<keyword evidence="2" id="KW-0964">Secreted</keyword>
<sequence length="540" mass="55823">MKSMHLKHAAVFAALAASSLVHAAVPGFATATGGGNATPVVASSLSAIQSAIDSYSGTGGLVIQYTGTFDPAPILANICGQWSKAKQEVSISGKSNITILGANGSSANFGIRIKGSSSNIIVRNMTIGLLPGGASDGDAIGIEGTANNIWIDHNELYSRNYKCAGTPGDDTTFDGLIDIKSGATNITVSYNYIHDHAKVSLGGSSDSDVSTVRRVTWAYNRIENIQERGPFNRGGLYHLYNNYYNQILGSGINARVNSNNLIEGNYFENSVNPVVARYSSVIGYWDLRNNNILSPSDFGAYGITWTVDSDTKKNADDWTTTKPFPIALPYTYTVQPALKVKCITLAAAGAGKGLKEAADVVGSCGTSSSSSSATSSSSSSVASSSSSSAVSSSSSSSISSSAPSSSSSSSVSSTPTGTNLALSGSATASGQSGSSRTAAMAKDGNVATRWEASNSSPGSWLSINFSSARTVSSVTLREYLSRVTGHRVEYLSGSSWVTLGSGSSIGAAKSYSFTPVSTTAIRVYFTGASGQPSITEFEVY</sequence>
<evidence type="ECO:0000313" key="6">
    <source>
        <dbReference type="EMBL" id="GAA5169067.1"/>
    </source>
</evidence>